<evidence type="ECO:0000313" key="2">
    <source>
        <dbReference type="EMBL" id="MED6162624.1"/>
    </source>
</evidence>
<evidence type="ECO:0000313" key="3">
    <source>
        <dbReference type="Proteomes" id="UP001341840"/>
    </source>
</evidence>
<dbReference type="Proteomes" id="UP001341840">
    <property type="component" value="Unassembled WGS sequence"/>
</dbReference>
<dbReference type="EMBL" id="JASCZI010121681">
    <property type="protein sequence ID" value="MED6162624.1"/>
    <property type="molecule type" value="Genomic_DNA"/>
</dbReference>
<feature type="region of interest" description="Disordered" evidence="1">
    <location>
        <begin position="1"/>
        <end position="30"/>
    </location>
</feature>
<comment type="caution">
    <text evidence="2">The sequence shown here is derived from an EMBL/GenBank/DDBJ whole genome shotgun (WGS) entry which is preliminary data.</text>
</comment>
<protein>
    <submittedName>
        <fullName evidence="2">Uncharacterized protein</fullName>
    </submittedName>
</protein>
<organism evidence="2 3">
    <name type="scientific">Stylosanthes scabra</name>
    <dbReference type="NCBI Taxonomy" id="79078"/>
    <lineage>
        <taxon>Eukaryota</taxon>
        <taxon>Viridiplantae</taxon>
        <taxon>Streptophyta</taxon>
        <taxon>Embryophyta</taxon>
        <taxon>Tracheophyta</taxon>
        <taxon>Spermatophyta</taxon>
        <taxon>Magnoliopsida</taxon>
        <taxon>eudicotyledons</taxon>
        <taxon>Gunneridae</taxon>
        <taxon>Pentapetalae</taxon>
        <taxon>rosids</taxon>
        <taxon>fabids</taxon>
        <taxon>Fabales</taxon>
        <taxon>Fabaceae</taxon>
        <taxon>Papilionoideae</taxon>
        <taxon>50 kb inversion clade</taxon>
        <taxon>dalbergioids sensu lato</taxon>
        <taxon>Dalbergieae</taxon>
        <taxon>Pterocarpus clade</taxon>
        <taxon>Stylosanthes</taxon>
    </lineage>
</organism>
<reference evidence="2 3" key="1">
    <citation type="journal article" date="2023" name="Plants (Basel)">
        <title>Bridging the Gap: Combining Genomics and Transcriptomics Approaches to Understand Stylosanthes scabra, an Orphan Legume from the Brazilian Caatinga.</title>
        <authorList>
            <person name="Ferreira-Neto J.R.C."/>
            <person name="da Silva M.D."/>
            <person name="Binneck E."/>
            <person name="de Melo N.F."/>
            <person name="da Silva R.H."/>
            <person name="de Melo A.L.T.M."/>
            <person name="Pandolfi V."/>
            <person name="Bustamante F.O."/>
            <person name="Brasileiro-Vidal A.C."/>
            <person name="Benko-Iseppon A.M."/>
        </authorList>
    </citation>
    <scope>NUCLEOTIDE SEQUENCE [LARGE SCALE GENOMIC DNA]</scope>
    <source>
        <tissue evidence="2">Leaves</tissue>
    </source>
</reference>
<gene>
    <name evidence="2" type="ORF">PIB30_072272</name>
</gene>
<accession>A0ABU6UNI1</accession>
<name>A0ABU6UNI1_9FABA</name>
<keyword evidence="3" id="KW-1185">Reference proteome</keyword>
<evidence type="ECO:0000256" key="1">
    <source>
        <dbReference type="SAM" id="MobiDB-lite"/>
    </source>
</evidence>
<proteinExistence type="predicted"/>
<sequence>MSDRERGRSPRHHRNPDLLPPPSLKPSAVGGLLCEEEGRGGGGCSLSLPTGFLSPPLSSDEWGRHGQTIVFITIGDPATFFEAATTIAFGLTSATAHGRSCCAERR</sequence>